<dbReference type="GO" id="GO:0003677">
    <property type="term" value="F:DNA binding"/>
    <property type="evidence" value="ECO:0007669"/>
    <property type="project" value="UniProtKB-UniRule"/>
</dbReference>
<feature type="DNA-binding region" description="H-T-H motif" evidence="2">
    <location>
        <begin position="29"/>
        <end position="48"/>
    </location>
</feature>
<dbReference type="Pfam" id="PF00440">
    <property type="entry name" value="TetR_N"/>
    <property type="match status" value="1"/>
</dbReference>
<proteinExistence type="predicted"/>
<evidence type="ECO:0000313" key="4">
    <source>
        <dbReference type="EMBL" id="MQX09701.1"/>
    </source>
</evidence>
<protein>
    <submittedName>
        <fullName evidence="4">TetR family transcriptional regulator</fullName>
    </submittedName>
</protein>
<evidence type="ECO:0000256" key="2">
    <source>
        <dbReference type="PROSITE-ProRule" id="PRU00335"/>
    </source>
</evidence>
<name>A0A844ABJ5_RHIFR</name>
<feature type="domain" description="HTH tetR-type" evidence="3">
    <location>
        <begin position="6"/>
        <end position="66"/>
    </location>
</feature>
<gene>
    <name evidence="4" type="ORF">GHK48_15820</name>
</gene>
<dbReference type="EMBL" id="WISZ01000125">
    <property type="protein sequence ID" value="MQX09701.1"/>
    <property type="molecule type" value="Genomic_DNA"/>
</dbReference>
<dbReference type="Gene3D" id="1.10.357.10">
    <property type="entry name" value="Tetracycline Repressor, domain 2"/>
    <property type="match status" value="1"/>
</dbReference>
<evidence type="ECO:0000313" key="5">
    <source>
        <dbReference type="Proteomes" id="UP000466694"/>
    </source>
</evidence>
<dbReference type="AlphaFoldDB" id="A0A844ABJ5"/>
<comment type="caution">
    <text evidence="4">The sequence shown here is derived from an EMBL/GenBank/DDBJ whole genome shotgun (WGS) entry which is preliminary data.</text>
</comment>
<evidence type="ECO:0000256" key="1">
    <source>
        <dbReference type="ARBA" id="ARBA00023125"/>
    </source>
</evidence>
<keyword evidence="1 2" id="KW-0238">DNA-binding</keyword>
<dbReference type="RefSeq" id="WP_037397132.1">
    <property type="nucleotide sequence ID" value="NZ_BJNI01000087.1"/>
</dbReference>
<dbReference type="InterPro" id="IPR009057">
    <property type="entry name" value="Homeodomain-like_sf"/>
</dbReference>
<reference evidence="4 5" key="1">
    <citation type="journal article" date="2013" name="Genome Biol.">
        <title>Comparative genomics of the core and accessory genomes of 48 Sinorhizobium strains comprising five genospecies.</title>
        <authorList>
            <person name="Sugawara M."/>
            <person name="Epstein B."/>
            <person name="Badgley B.D."/>
            <person name="Unno T."/>
            <person name="Xu L."/>
            <person name="Reese J."/>
            <person name="Gyaneshwar P."/>
            <person name="Denny R."/>
            <person name="Mudge J."/>
            <person name="Bharti A.K."/>
            <person name="Farmer A.D."/>
            <person name="May G.D."/>
            <person name="Woodward J.E."/>
            <person name="Medigue C."/>
            <person name="Vallenet D."/>
            <person name="Lajus A."/>
            <person name="Rouy Z."/>
            <person name="Martinez-Vaz B."/>
            <person name="Tiffin P."/>
            <person name="Young N.D."/>
            <person name="Sadowsky M.J."/>
        </authorList>
    </citation>
    <scope>NUCLEOTIDE SEQUENCE [LARGE SCALE GENOMIC DNA]</scope>
    <source>
        <strain evidence="4 5">USDA205</strain>
    </source>
</reference>
<accession>A0A844ABJ5</accession>
<dbReference type="SUPFAM" id="SSF46689">
    <property type="entry name" value="Homeodomain-like"/>
    <property type="match status" value="1"/>
</dbReference>
<sequence>MPRPKTLPNVEVLDAALGIMRKVGPEGLTFAALSAVCGLSASTLVQRFETKSGLIQAALLQAWDRLDRLTAELAANAPKTPAGAVALLAGLSGDYGGIESYADDLLILREDLRDPLLRARGAAWRDVLSAALEERFACVPTAPPGIGLMMAAQWQGALLWWSFDPCIPVERFVEESLERFVATFAAERETHSN</sequence>
<dbReference type="PROSITE" id="PS50977">
    <property type="entry name" value="HTH_TETR_2"/>
    <property type="match status" value="1"/>
</dbReference>
<evidence type="ECO:0000259" key="3">
    <source>
        <dbReference type="PROSITE" id="PS50977"/>
    </source>
</evidence>
<dbReference type="GeneID" id="48973563"/>
<dbReference type="InterPro" id="IPR001647">
    <property type="entry name" value="HTH_TetR"/>
</dbReference>
<dbReference type="Proteomes" id="UP000466694">
    <property type="component" value="Unassembled WGS sequence"/>
</dbReference>
<organism evidence="4 5">
    <name type="scientific">Rhizobium fredii</name>
    <name type="common">Sinorhizobium fredii</name>
    <dbReference type="NCBI Taxonomy" id="380"/>
    <lineage>
        <taxon>Bacteria</taxon>
        <taxon>Pseudomonadati</taxon>
        <taxon>Pseudomonadota</taxon>
        <taxon>Alphaproteobacteria</taxon>
        <taxon>Hyphomicrobiales</taxon>
        <taxon>Rhizobiaceae</taxon>
        <taxon>Sinorhizobium/Ensifer group</taxon>
        <taxon>Sinorhizobium</taxon>
    </lineage>
</organism>